<evidence type="ECO:0000256" key="2">
    <source>
        <dbReference type="ARBA" id="ARBA00008226"/>
    </source>
</evidence>
<dbReference type="STRING" id="1123510.GCA_000620025_00185"/>
<keyword evidence="4 11" id="KW-0963">Cytoplasm</keyword>
<evidence type="ECO:0000313" key="14">
    <source>
        <dbReference type="Proteomes" id="UP000267342"/>
    </source>
</evidence>
<evidence type="ECO:0000256" key="1">
    <source>
        <dbReference type="ARBA" id="ARBA00004496"/>
    </source>
</evidence>
<dbReference type="SUPFAM" id="SSF109604">
    <property type="entry name" value="HD-domain/PDEase-like"/>
    <property type="match status" value="1"/>
</dbReference>
<dbReference type="GO" id="GO:0006420">
    <property type="term" value="P:arginyl-tRNA aminoacylation"/>
    <property type="evidence" value="ECO:0007669"/>
    <property type="project" value="InterPro"/>
</dbReference>
<evidence type="ECO:0000259" key="12">
    <source>
        <dbReference type="Pfam" id="PF05746"/>
    </source>
</evidence>
<evidence type="ECO:0000256" key="5">
    <source>
        <dbReference type="ARBA" id="ARBA00022598"/>
    </source>
</evidence>
<gene>
    <name evidence="11" type="primary">glyS</name>
    <name evidence="13" type="ORF">ZBT109_0096</name>
</gene>
<dbReference type="KEGG" id="zpl:ZBT109_0096"/>
<comment type="subcellular location">
    <subcellularLocation>
        <location evidence="1 11">Cytoplasm</location>
    </subcellularLocation>
</comment>
<evidence type="ECO:0000256" key="3">
    <source>
        <dbReference type="ARBA" id="ARBA00011209"/>
    </source>
</evidence>
<dbReference type="GO" id="GO:0005829">
    <property type="term" value="C:cytosol"/>
    <property type="evidence" value="ECO:0007669"/>
    <property type="project" value="TreeGrafter"/>
</dbReference>
<dbReference type="PROSITE" id="PS50861">
    <property type="entry name" value="AA_TRNA_LIGASE_II_GLYAB"/>
    <property type="match status" value="1"/>
</dbReference>
<keyword evidence="5 11" id="KW-0436">Ligase</keyword>
<dbReference type="AlphaFoldDB" id="A0A348HB94"/>
<evidence type="ECO:0000256" key="6">
    <source>
        <dbReference type="ARBA" id="ARBA00022741"/>
    </source>
</evidence>
<keyword evidence="7 11" id="KW-0067">ATP-binding</keyword>
<dbReference type="PRINTS" id="PR01045">
    <property type="entry name" value="TRNASYNTHGB"/>
</dbReference>
<dbReference type="Pfam" id="PF02092">
    <property type="entry name" value="tRNA_synt_2f"/>
    <property type="match status" value="1"/>
</dbReference>
<evidence type="ECO:0000256" key="11">
    <source>
        <dbReference type="HAMAP-Rule" id="MF_00255"/>
    </source>
</evidence>
<evidence type="ECO:0000256" key="7">
    <source>
        <dbReference type="ARBA" id="ARBA00022840"/>
    </source>
</evidence>
<feature type="domain" description="DALR anticodon binding" evidence="12">
    <location>
        <begin position="583"/>
        <end position="678"/>
    </location>
</feature>
<dbReference type="HAMAP" id="MF_00255">
    <property type="entry name" value="Gly_tRNA_synth_beta"/>
    <property type="match status" value="1"/>
</dbReference>
<organism evidence="13 14">
    <name type="scientific">Zymobacter palmae</name>
    <dbReference type="NCBI Taxonomy" id="33074"/>
    <lineage>
        <taxon>Bacteria</taxon>
        <taxon>Pseudomonadati</taxon>
        <taxon>Pseudomonadota</taxon>
        <taxon>Gammaproteobacteria</taxon>
        <taxon>Oceanospirillales</taxon>
        <taxon>Halomonadaceae</taxon>
        <taxon>Zymobacter group</taxon>
        <taxon>Zymobacter</taxon>
    </lineage>
</organism>
<keyword evidence="9 11" id="KW-0030">Aminoacyl-tRNA synthetase</keyword>
<dbReference type="NCBIfam" id="TIGR00211">
    <property type="entry name" value="glyS"/>
    <property type="match status" value="1"/>
</dbReference>
<keyword evidence="6 11" id="KW-0547">Nucleotide-binding</keyword>
<dbReference type="PANTHER" id="PTHR30075:SF2">
    <property type="entry name" value="GLYCINE--TRNA LIGASE, CHLOROPLASTIC_MITOCHONDRIAL 2"/>
    <property type="match status" value="1"/>
</dbReference>
<dbReference type="EC" id="6.1.1.14" evidence="11"/>
<dbReference type="GO" id="GO:0006426">
    <property type="term" value="P:glycyl-tRNA aminoacylation"/>
    <property type="evidence" value="ECO:0007669"/>
    <property type="project" value="UniProtKB-UniRule"/>
</dbReference>
<proteinExistence type="inferred from homology"/>
<dbReference type="GO" id="GO:0005524">
    <property type="term" value="F:ATP binding"/>
    <property type="evidence" value="ECO:0007669"/>
    <property type="project" value="UniProtKB-UniRule"/>
</dbReference>
<evidence type="ECO:0000256" key="10">
    <source>
        <dbReference type="ARBA" id="ARBA00047937"/>
    </source>
</evidence>
<protein>
    <recommendedName>
        <fullName evidence="11">Glycine--tRNA ligase beta subunit</fullName>
        <ecNumber evidence="11">6.1.1.14</ecNumber>
    </recommendedName>
    <alternativeName>
        <fullName evidence="11">Glycyl-tRNA synthetase beta subunit</fullName>
        <shortName evidence="11">GlyRS</shortName>
    </alternativeName>
</protein>
<dbReference type="EMBL" id="AP018933">
    <property type="protein sequence ID" value="BBG28896.1"/>
    <property type="molecule type" value="Genomic_DNA"/>
</dbReference>
<evidence type="ECO:0000256" key="4">
    <source>
        <dbReference type="ARBA" id="ARBA00022490"/>
    </source>
</evidence>
<dbReference type="GO" id="GO:0004814">
    <property type="term" value="F:arginine-tRNA ligase activity"/>
    <property type="evidence" value="ECO:0007669"/>
    <property type="project" value="InterPro"/>
</dbReference>
<dbReference type="PANTHER" id="PTHR30075">
    <property type="entry name" value="GLYCYL-TRNA SYNTHETASE"/>
    <property type="match status" value="1"/>
</dbReference>
<evidence type="ECO:0000256" key="8">
    <source>
        <dbReference type="ARBA" id="ARBA00022917"/>
    </source>
</evidence>
<dbReference type="InterPro" id="IPR008909">
    <property type="entry name" value="DALR_anticod-bd"/>
</dbReference>
<reference evidence="13 14" key="1">
    <citation type="submission" date="2018-09" db="EMBL/GenBank/DDBJ databases">
        <title>Zymobacter palmae IAM14233 (=T109) whole genome analysis.</title>
        <authorList>
            <person name="Yanase H."/>
        </authorList>
    </citation>
    <scope>NUCLEOTIDE SEQUENCE [LARGE SCALE GENOMIC DNA]</scope>
    <source>
        <strain evidence="13 14">IAM14233</strain>
    </source>
</reference>
<evidence type="ECO:0000256" key="9">
    <source>
        <dbReference type="ARBA" id="ARBA00023146"/>
    </source>
</evidence>
<dbReference type="RefSeq" id="WP_027704430.1">
    <property type="nucleotide sequence ID" value="NZ_AP018933.1"/>
</dbReference>
<dbReference type="InterPro" id="IPR015944">
    <property type="entry name" value="Gly-tRNA-synth_bsu"/>
</dbReference>
<dbReference type="OrthoDB" id="9775440at2"/>
<comment type="similarity">
    <text evidence="2 11">Belongs to the class-II aminoacyl-tRNA synthetase family.</text>
</comment>
<accession>A0A348HB94</accession>
<comment type="subunit">
    <text evidence="3 11">Tetramer of two alpha and two beta subunits.</text>
</comment>
<name>A0A348HB94_9GAMM</name>
<keyword evidence="14" id="KW-1185">Reference proteome</keyword>
<evidence type="ECO:0000313" key="13">
    <source>
        <dbReference type="EMBL" id="BBG28896.1"/>
    </source>
</evidence>
<keyword evidence="8 11" id="KW-0648">Protein biosynthesis</keyword>
<dbReference type="GO" id="GO:0004820">
    <property type="term" value="F:glycine-tRNA ligase activity"/>
    <property type="evidence" value="ECO:0007669"/>
    <property type="project" value="UniProtKB-UniRule"/>
</dbReference>
<sequence>MSSESTFLVELGCEELPPFALEPLSRAFADSLKANLAAADIAHGDVHAFATPRRLAVKIEKLASQQPDRDVERLGPAVAAAFRDGKPTKAAEGFASSLGVTVDDLMTIETDKGPRIGYRSQRKGEATTTLLPQMIEQAIAGLPVPKYMRWGASRTAFSRPVHWLVALYGTEVVPATALELTSGRTTLGHRIHCEAPIELANADEYETVLEQKGYVIADAARRSAIIRQQVETEAQQTGGHAVIDDDLLQEVTGLVEWPVALTGSFDERFLEVPQECLISSMKANQKYFHLLDANGQLLPKFITIANLESRDPAQVVAGNERVIRPRLADAAFFFETDRRSTLDSRRAGLEDVVFQRRLGTLADKSRRIEVVAAEIANRIGGEPTHARRAAQLAKCDLNTEMVLEFPELQGIMGTYYAREDGEPADVAEAIQQQYLPRFAQDSIPSSKTGVALALADRLDTLTGIFGIGQRPTGAKDPFALRRATIGVLNIIIKGEYDLDLRELLQIAVDQHTSLDGDNNAVLVNDVLDYMLERLRGWAADEGISAEVYQSVRARNVTRPLDFARRLQAVKAFNEREEARALAAANKRVGNILAKLEGGVPTTNVDPTLFEHKAEQALLDALTVLEAETAPMFAEARYNEALDRLATLREPVDAFFEDVMVMAEDEKIRNNRLALLARLHALFLAVADISLL</sequence>
<dbReference type="InterPro" id="IPR006194">
    <property type="entry name" value="Gly-tRNA-synth_heterodimer"/>
</dbReference>
<comment type="catalytic activity">
    <reaction evidence="10 11">
        <text>tRNA(Gly) + glycine + ATP = glycyl-tRNA(Gly) + AMP + diphosphate</text>
        <dbReference type="Rhea" id="RHEA:16013"/>
        <dbReference type="Rhea" id="RHEA-COMP:9664"/>
        <dbReference type="Rhea" id="RHEA-COMP:9683"/>
        <dbReference type="ChEBI" id="CHEBI:30616"/>
        <dbReference type="ChEBI" id="CHEBI:33019"/>
        <dbReference type="ChEBI" id="CHEBI:57305"/>
        <dbReference type="ChEBI" id="CHEBI:78442"/>
        <dbReference type="ChEBI" id="CHEBI:78522"/>
        <dbReference type="ChEBI" id="CHEBI:456215"/>
        <dbReference type="EC" id="6.1.1.14"/>
    </reaction>
</comment>
<dbReference type="Pfam" id="PF05746">
    <property type="entry name" value="DALR_1"/>
    <property type="match status" value="1"/>
</dbReference>
<dbReference type="Proteomes" id="UP000267342">
    <property type="component" value="Chromosome"/>
</dbReference>